<comment type="caution">
    <text evidence="2">The sequence shown here is derived from an EMBL/GenBank/DDBJ whole genome shotgun (WGS) entry which is preliminary data.</text>
</comment>
<evidence type="ECO:0000313" key="3">
    <source>
        <dbReference type="Proteomes" id="UP000531938"/>
    </source>
</evidence>
<gene>
    <name evidence="2" type="primary">Smrp1</name>
    <name evidence="2" type="ORF">NOTORN_R08488</name>
</gene>
<dbReference type="GO" id="GO:0043014">
    <property type="term" value="F:alpha-tubulin binding"/>
    <property type="evidence" value="ECO:0007669"/>
    <property type="project" value="TreeGrafter"/>
</dbReference>
<dbReference type="GO" id="GO:0048471">
    <property type="term" value="C:perinuclear region of cytoplasm"/>
    <property type="evidence" value="ECO:0007669"/>
    <property type="project" value="TreeGrafter"/>
</dbReference>
<organism evidence="2 3">
    <name type="scientific">Nothoprocta ornata</name>
    <dbReference type="NCBI Taxonomy" id="83376"/>
    <lineage>
        <taxon>Eukaryota</taxon>
        <taxon>Metazoa</taxon>
        <taxon>Chordata</taxon>
        <taxon>Craniata</taxon>
        <taxon>Vertebrata</taxon>
        <taxon>Euteleostomi</taxon>
        <taxon>Archelosauria</taxon>
        <taxon>Archosauria</taxon>
        <taxon>Dinosauria</taxon>
        <taxon>Saurischia</taxon>
        <taxon>Theropoda</taxon>
        <taxon>Coelurosauria</taxon>
        <taxon>Aves</taxon>
        <taxon>Palaeognathae</taxon>
        <taxon>Tinamiformes</taxon>
        <taxon>Tinamidae</taxon>
        <taxon>Nothoprocta</taxon>
    </lineage>
</organism>
<evidence type="ECO:0000313" key="2">
    <source>
        <dbReference type="EMBL" id="NWY05146.1"/>
    </source>
</evidence>
<dbReference type="EMBL" id="VZSH01000229">
    <property type="protein sequence ID" value="NWY05146.1"/>
    <property type="molecule type" value="Genomic_DNA"/>
</dbReference>
<reference evidence="2 3" key="1">
    <citation type="submission" date="2019-09" db="EMBL/GenBank/DDBJ databases">
        <title>Bird 10,000 Genomes (B10K) Project - Family phase.</title>
        <authorList>
            <person name="Zhang G."/>
        </authorList>
    </citation>
    <scope>NUCLEOTIDE SEQUENCE [LARGE SCALE GENOMIC DNA]</scope>
    <source>
        <strain evidence="2">B10K-MSB-03</strain>
    </source>
</reference>
<name>A0A7K7B9N5_9AVES</name>
<keyword evidence="3" id="KW-1185">Reference proteome</keyword>
<feature type="non-terminal residue" evidence="2">
    <location>
        <position position="1"/>
    </location>
</feature>
<dbReference type="PANTHER" id="PTHR35664:SF1">
    <property type="entry name" value="SPERMATID-SPECIFIC MANCHETTE-RELATED PROTEIN 1"/>
    <property type="match status" value="1"/>
</dbReference>
<dbReference type="AlphaFoldDB" id="A0A7K7B9N5"/>
<protein>
    <submittedName>
        <fullName evidence="2">SMRP1 protein</fullName>
    </submittedName>
</protein>
<dbReference type="Pfam" id="PF15181">
    <property type="entry name" value="SMRP1"/>
    <property type="match status" value="1"/>
</dbReference>
<sequence>MFLFAQETKTPVSTYTDSYRPPNSVKKTFQEPPSLLWKENKFVTKGLAMPPVLSAGSPGQQERLLKAAAQELAYRNAVEPSAYQPEKYWVTRQEERYNPVFVNEDRYVTWRTSPYNSAAWNKYTTYLPRLPKVGARGAGPPVGQRPARPPPLTRRPPLAEREVADMLGSLPRAPPPAAPPVYAPPARRPYQGYFSPCSGRHYCLRGMDYYGDVGRPDTGRHLHPLAERAVSNMPLDTHGCPGTDFLLFFLTSSSARLRSPCLSPMFISSPRWDSSHFKKAGGVQRGTFTIHPEFVSESCSAPWG</sequence>
<dbReference type="InterPro" id="IPR028195">
    <property type="entry name" value="SPMIP6"/>
</dbReference>
<feature type="non-terminal residue" evidence="2">
    <location>
        <position position="304"/>
    </location>
</feature>
<feature type="compositionally biased region" description="Low complexity" evidence="1">
    <location>
        <begin position="134"/>
        <end position="146"/>
    </location>
</feature>
<dbReference type="PANTHER" id="PTHR35664">
    <property type="entry name" value="SPERMATID-SPECIFIC MANCHETTE-RELATED PROTEIN 1"/>
    <property type="match status" value="1"/>
</dbReference>
<proteinExistence type="predicted"/>
<dbReference type="GO" id="GO:0002177">
    <property type="term" value="C:manchette"/>
    <property type="evidence" value="ECO:0007669"/>
    <property type="project" value="TreeGrafter"/>
</dbReference>
<accession>A0A7K7B9N5</accession>
<evidence type="ECO:0000256" key="1">
    <source>
        <dbReference type="SAM" id="MobiDB-lite"/>
    </source>
</evidence>
<feature type="region of interest" description="Disordered" evidence="1">
    <location>
        <begin position="134"/>
        <end position="157"/>
    </location>
</feature>
<dbReference type="Proteomes" id="UP000531938">
    <property type="component" value="Unassembled WGS sequence"/>
</dbReference>